<evidence type="ECO:0008006" key="4">
    <source>
        <dbReference type="Google" id="ProtNLM"/>
    </source>
</evidence>
<evidence type="ECO:0000313" key="3">
    <source>
        <dbReference type="Proteomes" id="UP001642464"/>
    </source>
</evidence>
<accession>A0ABP0QY38</accession>
<dbReference type="Proteomes" id="UP001642464">
    <property type="component" value="Unassembled WGS sequence"/>
</dbReference>
<evidence type="ECO:0000256" key="1">
    <source>
        <dbReference type="SAM" id="Phobius"/>
    </source>
</evidence>
<keyword evidence="1" id="KW-0472">Membrane</keyword>
<keyword evidence="3" id="KW-1185">Reference proteome</keyword>
<evidence type="ECO:0000313" key="2">
    <source>
        <dbReference type="EMBL" id="CAK9092765.1"/>
    </source>
</evidence>
<feature type="transmembrane region" description="Helical" evidence="1">
    <location>
        <begin position="33"/>
        <end position="52"/>
    </location>
</feature>
<organism evidence="2 3">
    <name type="scientific">Durusdinium trenchii</name>
    <dbReference type="NCBI Taxonomy" id="1381693"/>
    <lineage>
        <taxon>Eukaryota</taxon>
        <taxon>Sar</taxon>
        <taxon>Alveolata</taxon>
        <taxon>Dinophyceae</taxon>
        <taxon>Suessiales</taxon>
        <taxon>Symbiodiniaceae</taxon>
        <taxon>Durusdinium</taxon>
    </lineage>
</organism>
<sequence>MWGPGHALRGQDASCVDHAVTVLDSAQLQTERFFFFGLVCYFLACICLVCLLFDFKGRVLVCSIFTVTLLWLSCKVAKIRRVLMPEKWTTGHLNCKRVKIGELMGDTSLTGERGISTNFATDI</sequence>
<reference evidence="2 3" key="1">
    <citation type="submission" date="2024-02" db="EMBL/GenBank/DDBJ databases">
        <authorList>
            <person name="Chen Y."/>
            <person name="Shah S."/>
            <person name="Dougan E. K."/>
            <person name="Thang M."/>
            <person name="Chan C."/>
        </authorList>
    </citation>
    <scope>NUCLEOTIDE SEQUENCE [LARGE SCALE GENOMIC DNA]</scope>
</reference>
<proteinExistence type="predicted"/>
<dbReference type="EMBL" id="CAXAMM010040363">
    <property type="protein sequence ID" value="CAK9092765.1"/>
    <property type="molecule type" value="Genomic_DNA"/>
</dbReference>
<name>A0ABP0QY38_9DINO</name>
<protein>
    <recommendedName>
        <fullName evidence="4">Vesicle transport protein</fullName>
    </recommendedName>
</protein>
<keyword evidence="1" id="KW-1133">Transmembrane helix</keyword>
<keyword evidence="1" id="KW-0812">Transmembrane</keyword>
<comment type="caution">
    <text evidence="2">The sequence shown here is derived from an EMBL/GenBank/DDBJ whole genome shotgun (WGS) entry which is preliminary data.</text>
</comment>
<gene>
    <name evidence="2" type="ORF">SCF082_LOCUS43650</name>
</gene>